<dbReference type="InterPro" id="IPR052287">
    <property type="entry name" value="NHEJ_factor"/>
</dbReference>
<comment type="similarity">
    <text evidence="6">Belongs to the XRCC4-XLF family. XLF subfamily.</text>
</comment>
<dbReference type="Gene3D" id="2.170.210.10">
    <property type="entry name" value="DNA double-strand break repair and VJ recombination XRCC4, N-terminal"/>
    <property type="match status" value="1"/>
</dbReference>
<keyword evidence="5" id="KW-0539">Nucleus</keyword>
<dbReference type="GO" id="GO:0032807">
    <property type="term" value="C:DNA ligase IV complex"/>
    <property type="evidence" value="ECO:0007669"/>
    <property type="project" value="TreeGrafter"/>
</dbReference>
<reference evidence="10" key="1">
    <citation type="journal article" date="2015" name="J. Med. Entomol.">
        <title>A Deep Insight Into the Sialotranscriptome of the Chagas Disease Vector, Panstrongylus megistus (Hemiptera: Heteroptera).</title>
        <authorList>
            <person name="Ribeiro J.M."/>
            <person name="Schwarz A."/>
            <person name="Francischetti I.M."/>
        </authorList>
    </citation>
    <scope>NUCLEOTIDE SEQUENCE</scope>
    <source>
        <tissue evidence="10">Salivary glands</tissue>
    </source>
</reference>
<dbReference type="InterPro" id="IPR015381">
    <property type="entry name" value="XLF-like_N"/>
</dbReference>
<evidence type="ECO:0000259" key="9">
    <source>
        <dbReference type="Pfam" id="PF09302"/>
    </source>
</evidence>
<evidence type="ECO:0000256" key="5">
    <source>
        <dbReference type="ARBA" id="ARBA00023242"/>
    </source>
</evidence>
<dbReference type="Pfam" id="PF09302">
    <property type="entry name" value="XLF"/>
    <property type="match status" value="1"/>
</dbReference>
<keyword evidence="3" id="KW-0238">DNA-binding</keyword>
<dbReference type="GO" id="GO:0006303">
    <property type="term" value="P:double-strand break repair via nonhomologous end joining"/>
    <property type="evidence" value="ECO:0007669"/>
    <property type="project" value="TreeGrafter"/>
</dbReference>
<feature type="region of interest" description="Disordered" evidence="8">
    <location>
        <begin position="246"/>
        <end position="270"/>
    </location>
</feature>
<evidence type="ECO:0000256" key="7">
    <source>
        <dbReference type="ARBA" id="ARBA00044529"/>
    </source>
</evidence>
<evidence type="ECO:0000256" key="3">
    <source>
        <dbReference type="ARBA" id="ARBA00023125"/>
    </source>
</evidence>
<evidence type="ECO:0000256" key="8">
    <source>
        <dbReference type="SAM" id="MobiDB-lite"/>
    </source>
</evidence>
<keyword evidence="2" id="KW-0227">DNA damage</keyword>
<feature type="compositionally biased region" description="Basic residues" evidence="8">
    <location>
        <begin position="261"/>
        <end position="270"/>
    </location>
</feature>
<evidence type="ECO:0000256" key="1">
    <source>
        <dbReference type="ARBA" id="ARBA00004123"/>
    </source>
</evidence>
<evidence type="ECO:0000256" key="2">
    <source>
        <dbReference type="ARBA" id="ARBA00022763"/>
    </source>
</evidence>
<evidence type="ECO:0000313" key="10">
    <source>
        <dbReference type="EMBL" id="JAC86359.1"/>
    </source>
</evidence>
<dbReference type="AlphaFoldDB" id="A0A069DYB1"/>
<protein>
    <recommendedName>
        <fullName evidence="7">Non-homologous end-joining factor 1</fullName>
    </recommendedName>
</protein>
<comment type="subcellular location">
    <subcellularLocation>
        <location evidence="1">Nucleus</location>
    </subcellularLocation>
</comment>
<evidence type="ECO:0000256" key="4">
    <source>
        <dbReference type="ARBA" id="ARBA00023204"/>
    </source>
</evidence>
<organism evidence="10">
    <name type="scientific">Panstrongylus megistus</name>
    <dbReference type="NCBI Taxonomy" id="65343"/>
    <lineage>
        <taxon>Eukaryota</taxon>
        <taxon>Metazoa</taxon>
        <taxon>Ecdysozoa</taxon>
        <taxon>Arthropoda</taxon>
        <taxon>Hexapoda</taxon>
        <taxon>Insecta</taxon>
        <taxon>Pterygota</taxon>
        <taxon>Neoptera</taxon>
        <taxon>Paraneoptera</taxon>
        <taxon>Hemiptera</taxon>
        <taxon>Heteroptera</taxon>
        <taxon>Panheteroptera</taxon>
        <taxon>Cimicomorpha</taxon>
        <taxon>Reduviidae</taxon>
        <taxon>Triatominae</taxon>
        <taxon>Panstrongylus</taxon>
    </lineage>
</organism>
<feature type="compositionally biased region" description="Basic and acidic residues" evidence="8">
    <location>
        <begin position="246"/>
        <end position="260"/>
    </location>
</feature>
<dbReference type="EMBL" id="GBGD01002530">
    <property type="protein sequence ID" value="JAC86359.1"/>
    <property type="molecule type" value="mRNA"/>
</dbReference>
<accession>A0A069DYB1</accession>
<dbReference type="GO" id="GO:0045027">
    <property type="term" value="F:DNA end binding"/>
    <property type="evidence" value="ECO:0007669"/>
    <property type="project" value="TreeGrafter"/>
</dbReference>
<feature type="domain" description="XLF-like N-terminal" evidence="9">
    <location>
        <begin position="4"/>
        <end position="93"/>
    </location>
</feature>
<dbReference type="PANTHER" id="PTHR32235:SF1">
    <property type="entry name" value="NON-HOMOLOGOUS END-JOINING FACTOR 1"/>
    <property type="match status" value="1"/>
</dbReference>
<dbReference type="Gene3D" id="1.10.287.450">
    <property type="entry name" value="Helix hairpin bin"/>
    <property type="match status" value="1"/>
</dbReference>
<dbReference type="InterPro" id="IPR038051">
    <property type="entry name" value="XRCC4-like_N_sf"/>
</dbReference>
<keyword evidence="4" id="KW-0234">DNA repair</keyword>
<evidence type="ECO:0000256" key="6">
    <source>
        <dbReference type="ARBA" id="ARBA00025747"/>
    </source>
</evidence>
<name>A0A069DYB1_9HEMI</name>
<dbReference type="PANTHER" id="PTHR32235">
    <property type="entry name" value="NON-HOMOLOGOUS END-JOINING FACTOR 1"/>
    <property type="match status" value="1"/>
</dbReference>
<sequence length="270" mass="30960">RIIEQGNNNFFLQMKIVSGSSVVINLTDMKKIWQTSLSESEVVQKFKDDNPLIHSSNKWIAEYVSTMIKNVSTNIKITVMEPDVNINFTSDVSSLSTKLNLLLLLQPSDMVYKEITLPLLMIISELKFREEKLLSVLKAKDTEIKEFKLEGATITRRNAITEPFNAINFDMECQSSLPKRGKDIINNPCSVFCPTLNSMYSEFSSVVANRDVREIKVESNSADSMNEDCKSEITRDTLKNKKVKKENELELKRKMTESLRTKRPKKSYKI</sequence>
<proteinExistence type="evidence at transcript level"/>
<feature type="non-terminal residue" evidence="10">
    <location>
        <position position="1"/>
    </location>
</feature>